<dbReference type="SUPFAM" id="SSF55811">
    <property type="entry name" value="Nudix"/>
    <property type="match status" value="1"/>
</dbReference>
<dbReference type="Gene3D" id="3.90.79.10">
    <property type="entry name" value="Nucleoside Triphosphate Pyrophosphohydrolase"/>
    <property type="match status" value="1"/>
</dbReference>
<dbReference type="Proteomes" id="UP000712713">
    <property type="component" value="Unassembled WGS sequence"/>
</dbReference>
<proteinExistence type="predicted"/>
<gene>
    <name evidence="3" type="ORF">K8V15_07470</name>
</gene>
<dbReference type="InterPro" id="IPR015797">
    <property type="entry name" value="NUDIX_hydrolase-like_dom_sf"/>
</dbReference>
<reference evidence="3" key="2">
    <citation type="submission" date="2021-09" db="EMBL/GenBank/DDBJ databases">
        <authorList>
            <person name="Gilroy R."/>
        </authorList>
    </citation>
    <scope>NUCLEOTIDE SEQUENCE</scope>
    <source>
        <strain evidence="3">ChiGjej3B3-7470</strain>
    </source>
</reference>
<evidence type="ECO:0000259" key="2">
    <source>
        <dbReference type="PROSITE" id="PS51462"/>
    </source>
</evidence>
<dbReference type="InterPro" id="IPR000086">
    <property type="entry name" value="NUDIX_hydrolase_dom"/>
</dbReference>
<organism evidence="3 4">
    <name type="scientific">Tessaracoccus flavescens</name>
    <dbReference type="NCBI Taxonomy" id="399497"/>
    <lineage>
        <taxon>Bacteria</taxon>
        <taxon>Bacillati</taxon>
        <taxon>Actinomycetota</taxon>
        <taxon>Actinomycetes</taxon>
        <taxon>Propionibacteriales</taxon>
        <taxon>Propionibacteriaceae</taxon>
        <taxon>Tessaracoccus</taxon>
    </lineage>
</organism>
<dbReference type="PROSITE" id="PS51462">
    <property type="entry name" value="NUDIX"/>
    <property type="match status" value="1"/>
</dbReference>
<dbReference type="GO" id="GO:0006753">
    <property type="term" value="P:nucleoside phosphate metabolic process"/>
    <property type="evidence" value="ECO:0007669"/>
    <property type="project" value="TreeGrafter"/>
</dbReference>
<evidence type="ECO:0000313" key="4">
    <source>
        <dbReference type="Proteomes" id="UP000712713"/>
    </source>
</evidence>
<dbReference type="GO" id="GO:0016787">
    <property type="term" value="F:hydrolase activity"/>
    <property type="evidence" value="ECO:0007669"/>
    <property type="project" value="UniProtKB-KW"/>
</dbReference>
<dbReference type="PANTHER" id="PTHR11839">
    <property type="entry name" value="UDP/ADP-SUGAR PYROPHOSPHATASE"/>
    <property type="match status" value="1"/>
</dbReference>
<keyword evidence="1 3" id="KW-0378">Hydrolase</keyword>
<evidence type="ECO:0000256" key="1">
    <source>
        <dbReference type="ARBA" id="ARBA00022801"/>
    </source>
</evidence>
<dbReference type="GO" id="GO:0005829">
    <property type="term" value="C:cytosol"/>
    <property type="evidence" value="ECO:0007669"/>
    <property type="project" value="TreeGrafter"/>
</dbReference>
<accession>A0A921JR74</accession>
<dbReference type="EMBL" id="DYZF01000188">
    <property type="protein sequence ID" value="HJE51802.1"/>
    <property type="molecule type" value="Genomic_DNA"/>
</dbReference>
<reference evidence="3" key="1">
    <citation type="journal article" date="2021" name="PeerJ">
        <title>Extensive microbial diversity within the chicken gut microbiome revealed by metagenomics and culture.</title>
        <authorList>
            <person name="Gilroy R."/>
            <person name="Ravi A."/>
            <person name="Getino M."/>
            <person name="Pursley I."/>
            <person name="Horton D.L."/>
            <person name="Alikhan N.F."/>
            <person name="Baker D."/>
            <person name="Gharbi K."/>
            <person name="Hall N."/>
            <person name="Watson M."/>
            <person name="Adriaenssens E.M."/>
            <person name="Foster-Nyarko E."/>
            <person name="Jarju S."/>
            <person name="Secka A."/>
            <person name="Antonio M."/>
            <person name="Oren A."/>
            <person name="Chaudhuri R.R."/>
            <person name="La Ragione R."/>
            <person name="Hildebrand F."/>
            <person name="Pallen M.J."/>
        </authorList>
    </citation>
    <scope>NUCLEOTIDE SEQUENCE</scope>
    <source>
        <strain evidence="3">ChiGjej3B3-7470</strain>
    </source>
</reference>
<comment type="caution">
    <text evidence="3">The sequence shown here is derived from an EMBL/GenBank/DDBJ whole genome shotgun (WGS) entry which is preliminary data.</text>
</comment>
<dbReference type="PANTHER" id="PTHR11839:SF31">
    <property type="entry name" value="ADP-RIBOSE PYROPHOSPHATASE"/>
    <property type="match status" value="1"/>
</dbReference>
<dbReference type="Pfam" id="PF00293">
    <property type="entry name" value="NUDIX"/>
    <property type="match status" value="1"/>
</dbReference>
<dbReference type="AlphaFoldDB" id="A0A921JR74"/>
<name>A0A921JR74_9ACTN</name>
<feature type="domain" description="Nudix hydrolase" evidence="2">
    <location>
        <begin position="44"/>
        <end position="184"/>
    </location>
</feature>
<protein>
    <submittedName>
        <fullName evidence="3">NUDIX hydrolase</fullName>
    </submittedName>
</protein>
<dbReference type="GO" id="GO:0019693">
    <property type="term" value="P:ribose phosphate metabolic process"/>
    <property type="evidence" value="ECO:0007669"/>
    <property type="project" value="TreeGrafter"/>
</dbReference>
<sequence length="206" mass="23051">MRVDEPMSWPVMSRDVLGEGRVSSFVDEHIKTPSGEIIQRQYLTHPGAVAVVAWCEDTDEIAVLRQYRHPVKMELVEIPAGLLDVDGEDWLLAAQRELAEEAELKADRWDVLVDMCTTPGACEESLRVYLARDLSDSTRPEGFVLEGEEAHMSWDWVPRADLVEAVLAGGCQSPTLVAGIMALEVARLSDRLDQLRPTSAEWPIRQ</sequence>
<evidence type="ECO:0000313" key="3">
    <source>
        <dbReference type="EMBL" id="HJE51802.1"/>
    </source>
</evidence>